<keyword evidence="2" id="KW-1185">Reference proteome</keyword>
<proteinExistence type="predicted"/>
<sequence length="304" mass="34843">MSQNTKIQHLYSTLRARLNDKSTSGYTIQEITGINPQSPYYRTHILPTIPELPSTNAIDAEATRILAALSTLYDKGMLNPTTDFHINLRTANESRPTNPTLVLLLIAPAQDLSTSTKRLPEIFRIRTRHFSLNPNCSFADLDRVSHSQIPLSIPTDAETEALKVYLCEYHGEQGEAAARDGEGTVPPFIRMRHGFKPREDHKYPEYRRLLLEMLFPELVALVEEWIGVKIKLGNKIRLAMKEGHKREAEMRVRRFMEELEKGGIHYVLLEKIAFFMGVVCFLERGRAPSVDARIWAYLYGTRYK</sequence>
<accession>A0A3N4II40</accession>
<dbReference type="AlphaFoldDB" id="A0A3N4II40"/>
<dbReference type="Proteomes" id="UP000275078">
    <property type="component" value="Unassembled WGS sequence"/>
</dbReference>
<organism evidence="1 2">
    <name type="scientific">Ascobolus immersus RN42</name>
    <dbReference type="NCBI Taxonomy" id="1160509"/>
    <lineage>
        <taxon>Eukaryota</taxon>
        <taxon>Fungi</taxon>
        <taxon>Dikarya</taxon>
        <taxon>Ascomycota</taxon>
        <taxon>Pezizomycotina</taxon>
        <taxon>Pezizomycetes</taxon>
        <taxon>Pezizales</taxon>
        <taxon>Ascobolaceae</taxon>
        <taxon>Ascobolus</taxon>
    </lineage>
</organism>
<reference evidence="1 2" key="1">
    <citation type="journal article" date="2018" name="Nat. Ecol. Evol.">
        <title>Pezizomycetes genomes reveal the molecular basis of ectomycorrhizal truffle lifestyle.</title>
        <authorList>
            <person name="Murat C."/>
            <person name="Payen T."/>
            <person name="Noel B."/>
            <person name="Kuo A."/>
            <person name="Morin E."/>
            <person name="Chen J."/>
            <person name="Kohler A."/>
            <person name="Krizsan K."/>
            <person name="Balestrini R."/>
            <person name="Da Silva C."/>
            <person name="Montanini B."/>
            <person name="Hainaut M."/>
            <person name="Levati E."/>
            <person name="Barry K.W."/>
            <person name="Belfiori B."/>
            <person name="Cichocki N."/>
            <person name="Clum A."/>
            <person name="Dockter R.B."/>
            <person name="Fauchery L."/>
            <person name="Guy J."/>
            <person name="Iotti M."/>
            <person name="Le Tacon F."/>
            <person name="Lindquist E.A."/>
            <person name="Lipzen A."/>
            <person name="Malagnac F."/>
            <person name="Mello A."/>
            <person name="Molinier V."/>
            <person name="Miyauchi S."/>
            <person name="Poulain J."/>
            <person name="Riccioni C."/>
            <person name="Rubini A."/>
            <person name="Sitrit Y."/>
            <person name="Splivallo R."/>
            <person name="Traeger S."/>
            <person name="Wang M."/>
            <person name="Zifcakova L."/>
            <person name="Wipf D."/>
            <person name="Zambonelli A."/>
            <person name="Paolocci F."/>
            <person name="Nowrousian M."/>
            <person name="Ottonello S."/>
            <person name="Baldrian P."/>
            <person name="Spatafora J.W."/>
            <person name="Henrissat B."/>
            <person name="Nagy L.G."/>
            <person name="Aury J.M."/>
            <person name="Wincker P."/>
            <person name="Grigoriev I.V."/>
            <person name="Bonfante P."/>
            <person name="Martin F.M."/>
        </authorList>
    </citation>
    <scope>NUCLEOTIDE SEQUENCE [LARGE SCALE GENOMIC DNA]</scope>
    <source>
        <strain evidence="1 2">RN42</strain>
    </source>
</reference>
<protein>
    <submittedName>
        <fullName evidence="1">Uncharacterized protein</fullName>
    </submittedName>
</protein>
<dbReference type="EMBL" id="ML119652">
    <property type="protein sequence ID" value="RPA85813.1"/>
    <property type="molecule type" value="Genomic_DNA"/>
</dbReference>
<name>A0A3N4II40_ASCIM</name>
<evidence type="ECO:0000313" key="1">
    <source>
        <dbReference type="EMBL" id="RPA85813.1"/>
    </source>
</evidence>
<evidence type="ECO:0000313" key="2">
    <source>
        <dbReference type="Proteomes" id="UP000275078"/>
    </source>
</evidence>
<gene>
    <name evidence="1" type="ORF">BJ508DRAFT_322407</name>
</gene>